<organism evidence="6 7">
    <name type="scientific">Listeria fleischmannii 1991</name>
    <dbReference type="NCBI Taxonomy" id="1430899"/>
    <lineage>
        <taxon>Bacteria</taxon>
        <taxon>Bacillati</taxon>
        <taxon>Bacillota</taxon>
        <taxon>Bacilli</taxon>
        <taxon>Bacillales</taxon>
        <taxon>Listeriaceae</taxon>
        <taxon>Listeria</taxon>
    </lineage>
</organism>
<protein>
    <recommendedName>
        <fullName evidence="1">protein acetyllysine N-acetyltransferase</fullName>
        <ecNumber evidence="1">2.3.1.286</ecNumber>
    </recommendedName>
</protein>
<evidence type="ECO:0000313" key="7">
    <source>
        <dbReference type="Proteomes" id="UP000052258"/>
    </source>
</evidence>
<gene>
    <name evidence="6" type="ORF">X560_2373</name>
</gene>
<evidence type="ECO:0000259" key="5">
    <source>
        <dbReference type="PROSITE" id="PS50305"/>
    </source>
</evidence>
<keyword evidence="3" id="KW-0520">NAD</keyword>
<evidence type="ECO:0000256" key="1">
    <source>
        <dbReference type="ARBA" id="ARBA00012928"/>
    </source>
</evidence>
<dbReference type="OrthoDB" id="9800582at2"/>
<sequence>MENVKKIQSAIFGVDKIVFLTGAGVSVPSGIPDYRSKGGLYTGFENPEYLLSAACLNNEPDVFYHFVKEKMYYPKAKPNAIHLKMAELERDKDVTIITQNIDGLHEKAGSKRVIDFHGNLYDCYCQKCGLHVPATSYLKSQFHDKCGGVIRPDIVLYGEGISNEVISNSILAMKKADLIVIVGTSFKVSPFCNLIEYRNHQATIFAVNKEAIRIAAPIHMIEADALQLFEKL</sequence>
<dbReference type="Proteomes" id="UP000052258">
    <property type="component" value="Unassembled WGS sequence"/>
</dbReference>
<evidence type="ECO:0000256" key="2">
    <source>
        <dbReference type="ARBA" id="ARBA00022679"/>
    </source>
</evidence>
<dbReference type="PATRIC" id="fig|1430899.3.peg.2421"/>
<dbReference type="InterPro" id="IPR026590">
    <property type="entry name" value="Ssirtuin_cat_dom"/>
</dbReference>
<evidence type="ECO:0000256" key="3">
    <source>
        <dbReference type="ARBA" id="ARBA00023027"/>
    </source>
</evidence>
<evidence type="ECO:0000256" key="4">
    <source>
        <dbReference type="PROSITE-ProRule" id="PRU00236"/>
    </source>
</evidence>
<dbReference type="PROSITE" id="PS50305">
    <property type="entry name" value="SIRTUIN"/>
    <property type="match status" value="1"/>
</dbReference>
<dbReference type="AlphaFoldDB" id="A0A0J8J1N3"/>
<dbReference type="NCBIfam" id="NF001752">
    <property type="entry name" value="PRK00481.1-1"/>
    <property type="match status" value="1"/>
</dbReference>
<dbReference type="InterPro" id="IPR026591">
    <property type="entry name" value="Sirtuin_cat_small_dom_sf"/>
</dbReference>
<keyword evidence="2" id="KW-0808">Transferase</keyword>
<dbReference type="EC" id="2.3.1.286" evidence="1"/>
<name>A0A0J8J1N3_9LIST</name>
<proteinExistence type="predicted"/>
<feature type="domain" description="Deacetylase sirtuin-type" evidence="5">
    <location>
        <begin position="1"/>
        <end position="232"/>
    </location>
</feature>
<dbReference type="GO" id="GO:0017136">
    <property type="term" value="F:histone deacetylase activity, NAD-dependent"/>
    <property type="evidence" value="ECO:0007669"/>
    <property type="project" value="TreeGrafter"/>
</dbReference>
<dbReference type="PANTHER" id="PTHR11085:SF4">
    <property type="entry name" value="NAD-DEPENDENT PROTEIN DEACYLASE"/>
    <property type="match status" value="1"/>
</dbReference>
<evidence type="ECO:0000313" key="6">
    <source>
        <dbReference type="EMBL" id="KMT58236.1"/>
    </source>
</evidence>
<dbReference type="PANTHER" id="PTHR11085">
    <property type="entry name" value="NAD-DEPENDENT PROTEIN DEACYLASE SIRTUIN-5, MITOCHONDRIAL-RELATED"/>
    <property type="match status" value="1"/>
</dbReference>
<dbReference type="InterPro" id="IPR003000">
    <property type="entry name" value="Sirtuin"/>
</dbReference>
<comment type="caution">
    <text evidence="6">The sequence shown here is derived from an EMBL/GenBank/DDBJ whole genome shotgun (WGS) entry which is preliminary data.</text>
</comment>
<accession>A0A0J8J1N3</accession>
<dbReference type="SUPFAM" id="SSF52467">
    <property type="entry name" value="DHS-like NAD/FAD-binding domain"/>
    <property type="match status" value="1"/>
</dbReference>
<dbReference type="Pfam" id="PF02146">
    <property type="entry name" value="SIR2"/>
    <property type="match status" value="1"/>
</dbReference>
<reference evidence="6 7" key="1">
    <citation type="journal article" date="2015" name="Genome Biol. Evol.">
        <title>Comparative Genomics of Listeria Sensu Lato: Genus-Wide Differences in Evolutionary Dynamics and the Progressive Gain of Complex, Potentially Pathogenicity-Related Traits through Lateral Gene Transfer.</title>
        <authorList>
            <person name="Chiara M."/>
            <person name="Caruso M."/>
            <person name="D'Erchia A.M."/>
            <person name="Manzari C."/>
            <person name="Fraccalvieri R."/>
            <person name="Goffredo E."/>
            <person name="Latorre L."/>
            <person name="Miccolupo A."/>
            <person name="Padalino I."/>
            <person name="Santagada G."/>
            <person name="Chiocco D."/>
            <person name="Pesole G."/>
            <person name="Horner D.S."/>
            <person name="Parisi A."/>
        </authorList>
    </citation>
    <scope>NUCLEOTIDE SEQUENCE [LARGE SCALE GENOMIC DNA]</scope>
    <source>
        <strain evidence="6 7">1991</strain>
    </source>
</reference>
<dbReference type="InterPro" id="IPR050134">
    <property type="entry name" value="NAD-dep_sirtuin_deacylases"/>
</dbReference>
<comment type="caution">
    <text evidence="4">Lacks conserved residue(s) required for the propagation of feature annotation.</text>
</comment>
<dbReference type="Gene3D" id="3.40.50.1220">
    <property type="entry name" value="TPP-binding domain"/>
    <property type="match status" value="1"/>
</dbReference>
<keyword evidence="7" id="KW-1185">Reference proteome</keyword>
<dbReference type="Gene3D" id="3.30.1600.10">
    <property type="entry name" value="SIR2/SIRT2 'Small Domain"/>
    <property type="match status" value="1"/>
</dbReference>
<dbReference type="GO" id="GO:0070403">
    <property type="term" value="F:NAD+ binding"/>
    <property type="evidence" value="ECO:0007669"/>
    <property type="project" value="InterPro"/>
</dbReference>
<dbReference type="InterPro" id="IPR029035">
    <property type="entry name" value="DHS-like_NAD/FAD-binding_dom"/>
</dbReference>
<dbReference type="EMBL" id="AZHO01000032">
    <property type="protein sequence ID" value="KMT58236.1"/>
    <property type="molecule type" value="Genomic_DNA"/>
</dbReference>